<dbReference type="OrthoDB" id="770444at2759"/>
<keyword evidence="10" id="KW-1185">Reference proteome</keyword>
<evidence type="ECO:0000256" key="1">
    <source>
        <dbReference type="ARBA" id="ARBA00004167"/>
    </source>
</evidence>
<evidence type="ECO:0000256" key="7">
    <source>
        <dbReference type="ARBA" id="ARBA00023136"/>
    </source>
</evidence>
<keyword evidence="6 8" id="KW-1133">Transmembrane helix</keyword>
<dbReference type="GO" id="GO:0016020">
    <property type="term" value="C:membrane"/>
    <property type="evidence" value="ECO:0007669"/>
    <property type="project" value="UniProtKB-SubCell"/>
</dbReference>
<dbReference type="Proteomes" id="UP000663760">
    <property type="component" value="Chromosome 14"/>
</dbReference>
<dbReference type="GO" id="GO:0080143">
    <property type="term" value="P:regulation of amino acid export"/>
    <property type="evidence" value="ECO:0007669"/>
    <property type="project" value="InterPro"/>
</dbReference>
<keyword evidence="7 8" id="KW-0472">Membrane</keyword>
<comment type="similarity">
    <text evidence="2">Belongs to the GLUTAMINE DUMPER 1 (TC 9.B.60) family.</text>
</comment>
<evidence type="ECO:0000256" key="5">
    <source>
        <dbReference type="ARBA" id="ARBA00022970"/>
    </source>
</evidence>
<keyword evidence="4 8" id="KW-0812">Transmembrane</keyword>
<organism evidence="9 10">
    <name type="scientific">Spirodela intermedia</name>
    <name type="common">Intermediate duckweed</name>
    <dbReference type="NCBI Taxonomy" id="51605"/>
    <lineage>
        <taxon>Eukaryota</taxon>
        <taxon>Viridiplantae</taxon>
        <taxon>Streptophyta</taxon>
        <taxon>Embryophyta</taxon>
        <taxon>Tracheophyta</taxon>
        <taxon>Spermatophyta</taxon>
        <taxon>Magnoliopsida</taxon>
        <taxon>Liliopsida</taxon>
        <taxon>Araceae</taxon>
        <taxon>Lemnoideae</taxon>
        <taxon>Spirodela</taxon>
    </lineage>
</organism>
<accession>A0A7I8LCK9</accession>
<feature type="transmembrane region" description="Helical" evidence="8">
    <location>
        <begin position="27"/>
        <end position="51"/>
    </location>
</feature>
<dbReference type="GO" id="GO:0006865">
    <property type="term" value="P:amino acid transport"/>
    <property type="evidence" value="ECO:0007669"/>
    <property type="project" value="UniProtKB-KW"/>
</dbReference>
<dbReference type="InterPro" id="IPR040359">
    <property type="entry name" value="GDU"/>
</dbReference>
<evidence type="ECO:0000313" key="9">
    <source>
        <dbReference type="EMBL" id="CAA7407743.1"/>
    </source>
</evidence>
<evidence type="ECO:0000256" key="6">
    <source>
        <dbReference type="ARBA" id="ARBA00022989"/>
    </source>
</evidence>
<dbReference type="EMBL" id="LR746277">
    <property type="protein sequence ID" value="CAA7407743.1"/>
    <property type="molecule type" value="Genomic_DNA"/>
</dbReference>
<dbReference type="PANTHER" id="PTHR33228:SF76">
    <property type="entry name" value="PROTEIN GLUTAMINE DUMPER 7"/>
    <property type="match status" value="1"/>
</dbReference>
<evidence type="ECO:0000256" key="8">
    <source>
        <dbReference type="SAM" id="Phobius"/>
    </source>
</evidence>
<evidence type="ECO:0000256" key="2">
    <source>
        <dbReference type="ARBA" id="ARBA00009977"/>
    </source>
</evidence>
<keyword evidence="3" id="KW-0813">Transport</keyword>
<protein>
    <submittedName>
        <fullName evidence="9">Uncharacterized protein</fullName>
    </submittedName>
</protein>
<evidence type="ECO:0000256" key="4">
    <source>
        <dbReference type="ARBA" id="ARBA00022692"/>
    </source>
</evidence>
<keyword evidence="5" id="KW-0029">Amino-acid transport</keyword>
<proteinExistence type="inferred from homology"/>
<comment type="subcellular location">
    <subcellularLocation>
        <location evidence="1">Membrane</location>
        <topology evidence="1">Single-pass membrane protein</topology>
    </subcellularLocation>
</comment>
<evidence type="ECO:0000256" key="3">
    <source>
        <dbReference type="ARBA" id="ARBA00022448"/>
    </source>
</evidence>
<sequence length="108" mass="10944">MRPGIGSLSVAPTGAAGGSFLRWSSPLPYLFGGLAAAMGLIAVALIILVCCNRKSSSVVAGRRGTAAEEKPSPPPLDAEPRVLVIMAGDAVPSFLAKVIPLKNPAPPI</sequence>
<reference evidence="9" key="1">
    <citation type="submission" date="2020-02" db="EMBL/GenBank/DDBJ databases">
        <authorList>
            <person name="Scholz U."/>
            <person name="Mascher M."/>
            <person name="Fiebig A."/>
        </authorList>
    </citation>
    <scope>NUCLEOTIDE SEQUENCE</scope>
</reference>
<evidence type="ECO:0000313" key="10">
    <source>
        <dbReference type="Proteomes" id="UP000663760"/>
    </source>
</evidence>
<dbReference type="AlphaFoldDB" id="A0A7I8LCK9"/>
<gene>
    <name evidence="9" type="ORF">SI8410_14018421</name>
</gene>
<dbReference type="PANTHER" id="PTHR33228">
    <property type="entry name" value="PROTEIN GLUTAMINE DUMPER 4-RELATED"/>
    <property type="match status" value="1"/>
</dbReference>
<name>A0A7I8LCK9_SPIIN</name>